<dbReference type="PANTHER" id="PTHR19957">
    <property type="entry name" value="SYNTAXIN"/>
    <property type="match status" value="1"/>
</dbReference>
<sequence>MAYNNNNQYAGYGGNPYGDGDNPYGNEGYGQANPYGDQQPLQPPAATRHGESNYSAMTQDSQYSTPQAAGVPGQVSGVAATGTQAPMHQAAPTVLSNQDFLSRVEAAKADIRQLTQYISEIAAAHQRTLNSPDASSNQALESIVTQTQVLNTSIKDQIKFLETDAARSGRNNNIKNSQVGQLKTSFKKQLEEYRNEEASYERRYREQIARQYRIVNPEATDAEVQEAANADWGNEGVFQTALKTNRSATASTVLGAVRARHNDIQQIERTLIELNKLFEDLAEAVVIQEPMIQQAEQHTENVKKDTEAGNVQLDKGITHARRARRLKWWCLLIVVIILIIVGLAVGLTLGLRNNNGK</sequence>
<evidence type="ECO:0000256" key="2">
    <source>
        <dbReference type="ARBA" id="ARBA00009063"/>
    </source>
</evidence>
<evidence type="ECO:0000256" key="4">
    <source>
        <dbReference type="ARBA" id="ARBA00022989"/>
    </source>
</evidence>
<dbReference type="SMART" id="SM00397">
    <property type="entry name" value="t_SNARE"/>
    <property type="match status" value="1"/>
</dbReference>
<feature type="domain" description="T-SNARE coiled-coil homology" evidence="9">
    <location>
        <begin position="254"/>
        <end position="316"/>
    </location>
</feature>
<keyword evidence="3 8" id="KW-0812">Transmembrane</keyword>
<keyword evidence="5 8" id="KW-0472">Membrane</keyword>
<dbReference type="CDD" id="cd15849">
    <property type="entry name" value="SNARE_Sso1"/>
    <property type="match status" value="1"/>
</dbReference>
<feature type="transmembrane region" description="Helical" evidence="8">
    <location>
        <begin position="328"/>
        <end position="351"/>
    </location>
</feature>
<evidence type="ECO:0000256" key="7">
    <source>
        <dbReference type="SAM" id="MobiDB-lite"/>
    </source>
</evidence>
<evidence type="ECO:0000256" key="8">
    <source>
        <dbReference type="SAM" id="Phobius"/>
    </source>
</evidence>
<dbReference type="Pfam" id="PF05739">
    <property type="entry name" value="SNARE"/>
    <property type="match status" value="1"/>
</dbReference>
<feature type="compositionally biased region" description="Polar residues" evidence="7">
    <location>
        <begin position="52"/>
        <end position="67"/>
    </location>
</feature>
<keyword evidence="4 8" id="KW-1133">Transmembrane helix</keyword>
<reference evidence="10 11" key="1">
    <citation type="submission" date="2023-11" db="EMBL/GenBank/DDBJ databases">
        <title>Draft genome sequence and annotation of the polyextremotolerant black yeast-like fungus Aureobasidium pullulans NRRL 62042.</title>
        <authorList>
            <person name="Dielentheis-Frenken M.R.E."/>
            <person name="Wibberg D."/>
            <person name="Blank L.M."/>
            <person name="Tiso T."/>
        </authorList>
    </citation>
    <scope>NUCLEOTIDE SEQUENCE [LARGE SCALE GENOMIC DNA]</scope>
    <source>
        <strain evidence="10 11">NRRL 62042</strain>
    </source>
</reference>
<evidence type="ECO:0000256" key="6">
    <source>
        <dbReference type="SAM" id="Coils"/>
    </source>
</evidence>
<evidence type="ECO:0000256" key="1">
    <source>
        <dbReference type="ARBA" id="ARBA00004211"/>
    </source>
</evidence>
<dbReference type="EMBL" id="JASGXD010000002">
    <property type="protein sequence ID" value="KAK6007444.1"/>
    <property type="molecule type" value="Genomic_DNA"/>
</dbReference>
<keyword evidence="11" id="KW-1185">Reference proteome</keyword>
<organism evidence="10 11">
    <name type="scientific">Aureobasidium pullulans</name>
    <name type="common">Black yeast</name>
    <name type="synonym">Pullularia pullulans</name>
    <dbReference type="NCBI Taxonomy" id="5580"/>
    <lineage>
        <taxon>Eukaryota</taxon>
        <taxon>Fungi</taxon>
        <taxon>Dikarya</taxon>
        <taxon>Ascomycota</taxon>
        <taxon>Pezizomycotina</taxon>
        <taxon>Dothideomycetes</taxon>
        <taxon>Dothideomycetidae</taxon>
        <taxon>Dothideales</taxon>
        <taxon>Saccotheciaceae</taxon>
        <taxon>Aureobasidium</taxon>
    </lineage>
</organism>
<feature type="region of interest" description="Disordered" evidence="7">
    <location>
        <begin position="1"/>
        <end position="77"/>
    </location>
</feature>
<dbReference type="Proteomes" id="UP001341245">
    <property type="component" value="Unassembled WGS sequence"/>
</dbReference>
<dbReference type="SUPFAM" id="SSF47661">
    <property type="entry name" value="t-snare proteins"/>
    <property type="match status" value="1"/>
</dbReference>
<dbReference type="PROSITE" id="PS50192">
    <property type="entry name" value="T_SNARE"/>
    <property type="match status" value="1"/>
</dbReference>
<accession>A0ABR0TSM2</accession>
<proteinExistence type="inferred from homology"/>
<dbReference type="Gene3D" id="1.20.58.70">
    <property type="match status" value="1"/>
</dbReference>
<feature type="coiled-coil region" evidence="6">
    <location>
        <begin position="183"/>
        <end position="210"/>
    </location>
</feature>
<comment type="caution">
    <text evidence="10">The sequence shown here is derived from an EMBL/GenBank/DDBJ whole genome shotgun (WGS) entry which is preliminary data.</text>
</comment>
<dbReference type="InterPro" id="IPR045242">
    <property type="entry name" value="Syntaxin"/>
</dbReference>
<protein>
    <recommendedName>
        <fullName evidence="9">t-SNARE coiled-coil homology domain-containing protein</fullName>
    </recommendedName>
</protein>
<dbReference type="InterPro" id="IPR010989">
    <property type="entry name" value="SNARE"/>
</dbReference>
<comment type="similarity">
    <text evidence="2">Belongs to the syntaxin family.</text>
</comment>
<name>A0ABR0TSM2_AURPU</name>
<dbReference type="PANTHER" id="PTHR19957:SF307">
    <property type="entry name" value="PROTEIN SSO1-RELATED"/>
    <property type="match status" value="1"/>
</dbReference>
<feature type="compositionally biased region" description="Low complexity" evidence="7">
    <location>
        <begin position="1"/>
        <end position="10"/>
    </location>
</feature>
<dbReference type="InterPro" id="IPR000727">
    <property type="entry name" value="T_SNARE_dom"/>
</dbReference>
<dbReference type="SMART" id="SM00503">
    <property type="entry name" value="SynN"/>
    <property type="match status" value="1"/>
</dbReference>
<evidence type="ECO:0000259" key="9">
    <source>
        <dbReference type="PROSITE" id="PS50192"/>
    </source>
</evidence>
<evidence type="ECO:0000256" key="3">
    <source>
        <dbReference type="ARBA" id="ARBA00022692"/>
    </source>
</evidence>
<comment type="subcellular location">
    <subcellularLocation>
        <location evidence="1">Membrane</location>
        <topology evidence="1">Single-pass type IV membrane protein</topology>
    </subcellularLocation>
</comment>
<evidence type="ECO:0000313" key="11">
    <source>
        <dbReference type="Proteomes" id="UP001341245"/>
    </source>
</evidence>
<evidence type="ECO:0000313" key="10">
    <source>
        <dbReference type="EMBL" id="KAK6007444.1"/>
    </source>
</evidence>
<evidence type="ECO:0000256" key="5">
    <source>
        <dbReference type="ARBA" id="ARBA00023136"/>
    </source>
</evidence>
<dbReference type="Pfam" id="PF00804">
    <property type="entry name" value="Syntaxin"/>
    <property type="match status" value="1"/>
</dbReference>
<keyword evidence="6" id="KW-0175">Coiled coil</keyword>
<dbReference type="InterPro" id="IPR006011">
    <property type="entry name" value="Syntaxin_N"/>
</dbReference>
<gene>
    <name evidence="10" type="ORF">QM012_004258</name>
</gene>